<feature type="domain" description="RCK C-terminal" evidence="8">
    <location>
        <begin position="296"/>
        <end position="380"/>
    </location>
</feature>
<evidence type="ECO:0000256" key="1">
    <source>
        <dbReference type="ARBA" id="ARBA00004141"/>
    </source>
</evidence>
<dbReference type="PANTHER" id="PTHR43652">
    <property type="entry name" value="BASIC AMINO ACID ANTIPORTER YFCC-RELATED"/>
    <property type="match status" value="1"/>
</dbReference>
<evidence type="ECO:0000256" key="5">
    <source>
        <dbReference type="ARBA" id="ARBA00022989"/>
    </source>
</evidence>
<keyword evidence="5 7" id="KW-1133">Transmembrane helix</keyword>
<dbReference type="PROSITE" id="PS01271">
    <property type="entry name" value="NA_SULFATE"/>
    <property type="match status" value="1"/>
</dbReference>
<feature type="transmembrane region" description="Helical" evidence="7">
    <location>
        <begin position="525"/>
        <end position="546"/>
    </location>
</feature>
<dbReference type="InterPro" id="IPR006037">
    <property type="entry name" value="RCK_C"/>
</dbReference>
<feature type="transmembrane region" description="Helical" evidence="7">
    <location>
        <begin position="58"/>
        <end position="80"/>
    </location>
</feature>
<dbReference type="GO" id="GO:0006813">
    <property type="term" value="P:potassium ion transport"/>
    <property type="evidence" value="ECO:0007669"/>
    <property type="project" value="InterPro"/>
</dbReference>
<keyword evidence="2" id="KW-0813">Transport</keyword>
<feature type="transmembrane region" description="Helical" evidence="7">
    <location>
        <begin position="500"/>
        <end position="519"/>
    </location>
</feature>
<feature type="transmembrane region" description="Helical" evidence="7">
    <location>
        <begin position="468"/>
        <end position="493"/>
    </location>
</feature>
<keyword evidence="3 7" id="KW-0812">Transmembrane</keyword>
<feature type="transmembrane region" description="Helical" evidence="7">
    <location>
        <begin position="101"/>
        <end position="121"/>
    </location>
</feature>
<dbReference type="InterPro" id="IPR031312">
    <property type="entry name" value="Na/sul_symport_CS"/>
</dbReference>
<evidence type="ECO:0000259" key="8">
    <source>
        <dbReference type="PROSITE" id="PS51202"/>
    </source>
</evidence>
<dbReference type="Pfam" id="PF02080">
    <property type="entry name" value="TrkA_C"/>
    <property type="match status" value="2"/>
</dbReference>
<feature type="domain" description="RCK C-terminal" evidence="8">
    <location>
        <begin position="204"/>
        <end position="289"/>
    </location>
</feature>
<name>A0A450SAP6_9GAMM</name>
<evidence type="ECO:0000256" key="3">
    <source>
        <dbReference type="ARBA" id="ARBA00022692"/>
    </source>
</evidence>
<dbReference type="EMBL" id="CAADFA010000424">
    <property type="protein sequence ID" value="VFJ66455.1"/>
    <property type="molecule type" value="Genomic_DNA"/>
</dbReference>
<sequence>MTLEAWIAVAIVGAVFALLALGRHPPYLILLGGLTIVLVSGIIEPTAVFAGFANTGLITVGILFVVAAGLRQTGALAYLVQRALGRPRSATQAQMRLVPPVVIGSAFLNNTPVVAMLMPVVMDWCKATRIPASRLLLPLSYTAILGGLCTMIGTSTNMVVNGLLVAQGKPGLGLFDITWVGLPCAIVGTVYLLLAARKLLPARKTDLGLPKNPREYAVEMTVAPSGPIVGKSIEAAGLRHLPSLYLMEVYRRGRVLATVSPTERLEAGDQLVFVGVVDSIMDLQRIPGLLPATYQLFKLDSHRANRCFSEAVVSQTCPLIGQTIRDGRFRNKYSAVVIAVSRNGERMPGRIGDIKLHAGDALLLEAHPSFVEQQRNSKDFYLVSRCDDTGPPTNAQAPISLLILVTMVVLVTTGLLSMLQGAFAAAAAMLLTRCCSEETARGSIDWPLLLSIGSAFGLGRALENTGAAMAIGHTLLELAGTNPLLALIVVYGVTTMLSELVTNNAAAIVVFPIAMATAAQLGVDYMPFAIAVMIAASASFATPLGYQTNLMVYGPGGYRLSDFLKMGAPMSLLMWTTTCLLTPLIWPF</sequence>
<dbReference type="Pfam" id="PF03600">
    <property type="entry name" value="CitMHS"/>
    <property type="match status" value="1"/>
</dbReference>
<feature type="transmembrane region" description="Helical" evidence="7">
    <location>
        <begin position="6"/>
        <end position="22"/>
    </location>
</feature>
<evidence type="ECO:0000313" key="10">
    <source>
        <dbReference type="EMBL" id="VFJ66455.1"/>
    </source>
</evidence>
<dbReference type="InterPro" id="IPR004680">
    <property type="entry name" value="Cit_transptr-like_dom"/>
</dbReference>
<evidence type="ECO:0000256" key="6">
    <source>
        <dbReference type="ARBA" id="ARBA00023136"/>
    </source>
</evidence>
<dbReference type="InterPro" id="IPR036721">
    <property type="entry name" value="RCK_C_sf"/>
</dbReference>
<dbReference type="Gene3D" id="3.30.70.1450">
    <property type="entry name" value="Regulator of K+ conductance, C-terminal domain"/>
    <property type="match status" value="2"/>
</dbReference>
<dbReference type="GO" id="GO:0008324">
    <property type="term" value="F:monoatomic cation transmembrane transporter activity"/>
    <property type="evidence" value="ECO:0007669"/>
    <property type="project" value="InterPro"/>
</dbReference>
<evidence type="ECO:0000313" key="9">
    <source>
        <dbReference type="EMBL" id="VFJ49244.1"/>
    </source>
</evidence>
<feature type="transmembrane region" description="Helical" evidence="7">
    <location>
        <begin position="172"/>
        <end position="194"/>
    </location>
</feature>
<evidence type="ECO:0000256" key="2">
    <source>
        <dbReference type="ARBA" id="ARBA00022448"/>
    </source>
</evidence>
<protein>
    <submittedName>
        <fullName evidence="9">Di- and tricarboxylate transporter</fullName>
    </submittedName>
</protein>
<feature type="transmembrane region" description="Helical" evidence="7">
    <location>
        <begin position="401"/>
        <end position="431"/>
    </location>
</feature>
<comment type="subcellular location">
    <subcellularLocation>
        <location evidence="1">Membrane</location>
        <topology evidence="1">Multi-pass membrane protein</topology>
    </subcellularLocation>
</comment>
<gene>
    <name evidence="9" type="ORF">BECKFM1743A_GA0114220_100692</name>
    <name evidence="11" type="ORF">BECKFM1743B_GA0114221_101167</name>
    <name evidence="10" type="ORF">BECKFM1743C_GA0114222_104242</name>
</gene>
<organism evidence="9">
    <name type="scientific">Candidatus Kentrum sp. FM</name>
    <dbReference type="NCBI Taxonomy" id="2126340"/>
    <lineage>
        <taxon>Bacteria</taxon>
        <taxon>Pseudomonadati</taxon>
        <taxon>Pseudomonadota</taxon>
        <taxon>Gammaproteobacteria</taxon>
        <taxon>Candidatus Kentrum</taxon>
    </lineage>
</organism>
<dbReference type="EMBL" id="CAADFL010000116">
    <property type="protein sequence ID" value="VFK09816.1"/>
    <property type="molecule type" value="Genomic_DNA"/>
</dbReference>
<evidence type="ECO:0000256" key="7">
    <source>
        <dbReference type="SAM" id="Phobius"/>
    </source>
</evidence>
<evidence type="ECO:0000313" key="11">
    <source>
        <dbReference type="EMBL" id="VFK09816.1"/>
    </source>
</evidence>
<dbReference type="InterPro" id="IPR051679">
    <property type="entry name" value="DASS-Related_Transporters"/>
</dbReference>
<dbReference type="FunFam" id="3.30.70.1450:FF:000009">
    <property type="entry name" value="SLC13 family permease"/>
    <property type="match status" value="1"/>
</dbReference>
<reference evidence="9" key="1">
    <citation type="submission" date="2019-02" db="EMBL/GenBank/DDBJ databases">
        <authorList>
            <person name="Gruber-Vodicka R. H."/>
            <person name="Seah K. B. B."/>
        </authorList>
    </citation>
    <scope>NUCLEOTIDE SEQUENCE</scope>
    <source>
        <strain evidence="9">BECK_BZ163</strain>
        <strain evidence="11">BECK_BZ164</strain>
        <strain evidence="10">BECK_BZ165</strain>
    </source>
</reference>
<dbReference type="PANTHER" id="PTHR43652:SF2">
    <property type="entry name" value="BASIC AMINO ACID ANTIPORTER YFCC-RELATED"/>
    <property type="match status" value="1"/>
</dbReference>
<dbReference type="EMBL" id="CAADEZ010000069">
    <property type="protein sequence ID" value="VFJ49244.1"/>
    <property type="molecule type" value="Genomic_DNA"/>
</dbReference>
<dbReference type="GO" id="GO:0005886">
    <property type="term" value="C:plasma membrane"/>
    <property type="evidence" value="ECO:0007669"/>
    <property type="project" value="TreeGrafter"/>
</dbReference>
<feature type="transmembrane region" description="Helical" evidence="7">
    <location>
        <begin position="567"/>
        <end position="586"/>
    </location>
</feature>
<feature type="transmembrane region" description="Helical" evidence="7">
    <location>
        <begin position="141"/>
        <end position="160"/>
    </location>
</feature>
<dbReference type="PROSITE" id="PS51202">
    <property type="entry name" value="RCK_C"/>
    <property type="match status" value="2"/>
</dbReference>
<keyword evidence="4" id="KW-0677">Repeat</keyword>
<dbReference type="AlphaFoldDB" id="A0A450SAP6"/>
<proteinExistence type="predicted"/>
<accession>A0A450SAP6</accession>
<dbReference type="SUPFAM" id="SSF116726">
    <property type="entry name" value="TrkA C-terminal domain-like"/>
    <property type="match status" value="2"/>
</dbReference>
<keyword evidence="6 7" id="KW-0472">Membrane</keyword>
<evidence type="ECO:0000256" key="4">
    <source>
        <dbReference type="ARBA" id="ARBA00022737"/>
    </source>
</evidence>
<feature type="transmembrane region" description="Helical" evidence="7">
    <location>
        <begin position="29"/>
        <end position="52"/>
    </location>
</feature>